<feature type="domain" description="PCI" evidence="8">
    <location>
        <begin position="194"/>
        <end position="363"/>
    </location>
</feature>
<dbReference type="InterPro" id="IPR036388">
    <property type="entry name" value="WH-like_DNA-bd_sf"/>
</dbReference>
<dbReference type="InterPro" id="IPR000717">
    <property type="entry name" value="PCI_dom"/>
</dbReference>
<dbReference type="FunCoup" id="A0A1X2H736">
    <property type="interactions" value="352"/>
</dbReference>
<dbReference type="SUPFAM" id="SSF46785">
    <property type="entry name" value="Winged helix' DNA-binding domain"/>
    <property type="match status" value="1"/>
</dbReference>
<dbReference type="InterPro" id="IPR054559">
    <property type="entry name" value="PSMD12-CSN4-like_N"/>
</dbReference>
<evidence type="ECO:0000313" key="10">
    <source>
        <dbReference type="Proteomes" id="UP000242180"/>
    </source>
</evidence>
<keyword evidence="10" id="KW-1185">Reference proteome</keyword>
<keyword evidence="6" id="KW-0736">Signalosome</keyword>
<dbReference type="Pfam" id="PF01399">
    <property type="entry name" value="PCI"/>
    <property type="match status" value="1"/>
</dbReference>
<sequence>MDIASRLEQCIHRSQQKDKLDEFQSILDDILSSDDPAQDLKLFIATVLDERVALVVAWQLLTQFADLFGTRITDHGLQKDLLLFAIEQAQPRAVSFEEQLSQWREKLAGVYEEEEEFLEAAQVLQGIALDSGHRQISDDYKLRVYIRIVRLLLEVDEAVSADAYLNRAALLIPNSNDFVLNLTFKLSQARILDAKRRFLEACSKYHELSFVSQLDEDERIQCLTAAVQCAVLAGAGPQRSRTLATLYKDERTHHLASFPILEKTYLERVIRPDQVAEFLPTLKPHHRAKLADGTTVFDRAIREHNLLSASKIYNNITFNELATLLDVSPEKAEDIACQMITENRMVGSIDQLDALISFESGGAAHTERGDAIAATAAAVSGSIQKSRRMEQSMLEISKWDTAIQTLCHDVDTIITEIHTKYPEYASSHLMVD</sequence>
<dbReference type="Gene3D" id="1.10.10.10">
    <property type="entry name" value="Winged helix-like DNA-binding domain superfamily/Winged helix DNA-binding domain"/>
    <property type="match status" value="1"/>
</dbReference>
<comment type="subcellular location">
    <subcellularLocation>
        <location evidence="2">Cytoplasm</location>
    </subcellularLocation>
    <subcellularLocation>
        <location evidence="1">Nucleus</location>
    </subcellularLocation>
</comment>
<dbReference type="GO" id="GO:0008180">
    <property type="term" value="C:COP9 signalosome"/>
    <property type="evidence" value="ECO:0007669"/>
    <property type="project" value="UniProtKB-KW"/>
</dbReference>
<dbReference type="PANTHER" id="PTHR10855:SF2">
    <property type="entry name" value="COP9 SIGNALOSOME COMPLEX SUBUNIT 4"/>
    <property type="match status" value="1"/>
</dbReference>
<dbReference type="STRING" id="13706.A0A1X2H736"/>
<name>A0A1X2H736_SYNRA</name>
<dbReference type="OrthoDB" id="295656at2759"/>
<evidence type="ECO:0000256" key="1">
    <source>
        <dbReference type="ARBA" id="ARBA00004123"/>
    </source>
</evidence>
<comment type="similarity">
    <text evidence="3">Belongs to the CSN4 family.</text>
</comment>
<proteinExistence type="inferred from homology"/>
<dbReference type="InterPro" id="IPR040134">
    <property type="entry name" value="PSMD12/CSN4"/>
</dbReference>
<comment type="caution">
    <text evidence="9">The sequence shown here is derived from an EMBL/GenBank/DDBJ whole genome shotgun (WGS) entry which is preliminary data.</text>
</comment>
<accession>A0A1X2H736</accession>
<dbReference type="OMA" id="KNIMHTV"/>
<evidence type="ECO:0000256" key="3">
    <source>
        <dbReference type="ARBA" id="ARBA00010417"/>
    </source>
</evidence>
<evidence type="ECO:0000256" key="2">
    <source>
        <dbReference type="ARBA" id="ARBA00004496"/>
    </source>
</evidence>
<dbReference type="InterPro" id="IPR036390">
    <property type="entry name" value="WH_DNA-bd_sf"/>
</dbReference>
<dbReference type="SMART" id="SM00088">
    <property type="entry name" value="PINT"/>
    <property type="match status" value="1"/>
</dbReference>
<evidence type="ECO:0000313" key="9">
    <source>
        <dbReference type="EMBL" id="ORY94217.1"/>
    </source>
</evidence>
<organism evidence="9 10">
    <name type="scientific">Syncephalastrum racemosum</name>
    <name type="common">Filamentous fungus</name>
    <dbReference type="NCBI Taxonomy" id="13706"/>
    <lineage>
        <taxon>Eukaryota</taxon>
        <taxon>Fungi</taxon>
        <taxon>Fungi incertae sedis</taxon>
        <taxon>Mucoromycota</taxon>
        <taxon>Mucoromycotina</taxon>
        <taxon>Mucoromycetes</taxon>
        <taxon>Mucorales</taxon>
        <taxon>Syncephalastraceae</taxon>
        <taxon>Syncephalastrum</taxon>
    </lineage>
</organism>
<dbReference type="GO" id="GO:0005829">
    <property type="term" value="C:cytosol"/>
    <property type="evidence" value="ECO:0007669"/>
    <property type="project" value="TreeGrafter"/>
</dbReference>
<gene>
    <name evidence="9" type="ORF">BCR43DRAFT_461719</name>
</gene>
<dbReference type="EMBL" id="MCGN01000008">
    <property type="protein sequence ID" value="ORY94217.1"/>
    <property type="molecule type" value="Genomic_DNA"/>
</dbReference>
<dbReference type="Proteomes" id="UP000242180">
    <property type="component" value="Unassembled WGS sequence"/>
</dbReference>
<dbReference type="PANTHER" id="PTHR10855">
    <property type="entry name" value="26S PROTEASOME NON-ATPASE REGULATORY SUBUNIT 12/COP9 SIGNALOSOME COMPLEX SUBUNIT 4"/>
    <property type="match status" value="1"/>
</dbReference>
<dbReference type="AlphaFoldDB" id="A0A1X2H736"/>
<dbReference type="InParanoid" id="A0A1X2H736"/>
<reference evidence="9 10" key="1">
    <citation type="submission" date="2016-07" db="EMBL/GenBank/DDBJ databases">
        <title>Pervasive Adenine N6-methylation of Active Genes in Fungi.</title>
        <authorList>
            <consortium name="DOE Joint Genome Institute"/>
            <person name="Mondo S.J."/>
            <person name="Dannebaum R.O."/>
            <person name="Kuo R.C."/>
            <person name="Labutti K."/>
            <person name="Haridas S."/>
            <person name="Kuo A."/>
            <person name="Salamov A."/>
            <person name="Ahrendt S.R."/>
            <person name="Lipzen A."/>
            <person name="Sullivan W."/>
            <person name="Andreopoulos W.B."/>
            <person name="Clum A."/>
            <person name="Lindquist E."/>
            <person name="Daum C."/>
            <person name="Ramamoorthy G.K."/>
            <person name="Gryganskyi A."/>
            <person name="Culley D."/>
            <person name="Magnuson J.K."/>
            <person name="James T.Y."/>
            <person name="O'Malley M.A."/>
            <person name="Stajich J.E."/>
            <person name="Spatafora J.W."/>
            <person name="Visel A."/>
            <person name="Grigoriev I.V."/>
        </authorList>
    </citation>
    <scope>NUCLEOTIDE SEQUENCE [LARGE SCALE GENOMIC DNA]</scope>
    <source>
        <strain evidence="9 10">NRRL 2496</strain>
    </source>
</reference>
<evidence type="ECO:0000256" key="6">
    <source>
        <dbReference type="ARBA" id="ARBA00022790"/>
    </source>
</evidence>
<keyword evidence="7" id="KW-0539">Nucleus</keyword>
<dbReference type="PROSITE" id="PS50250">
    <property type="entry name" value="PCI"/>
    <property type="match status" value="1"/>
</dbReference>
<keyword evidence="5" id="KW-0963">Cytoplasm</keyword>
<dbReference type="Pfam" id="PF22241">
    <property type="entry name" value="PSMD12-CSN4_N"/>
    <property type="match status" value="1"/>
</dbReference>
<evidence type="ECO:0000259" key="8">
    <source>
        <dbReference type="PROSITE" id="PS50250"/>
    </source>
</evidence>
<evidence type="ECO:0000256" key="4">
    <source>
        <dbReference type="ARBA" id="ARBA00014881"/>
    </source>
</evidence>
<protein>
    <recommendedName>
        <fullName evidence="4">COP9 signalosome complex subunit 4</fullName>
    </recommendedName>
</protein>
<evidence type="ECO:0000256" key="7">
    <source>
        <dbReference type="ARBA" id="ARBA00023242"/>
    </source>
</evidence>
<evidence type="ECO:0000256" key="5">
    <source>
        <dbReference type="ARBA" id="ARBA00022490"/>
    </source>
</evidence>